<gene>
    <name evidence="3" type="ORF">BT96DRAFT_985399</name>
</gene>
<dbReference type="AlphaFoldDB" id="A0A6A4IEP0"/>
<keyword evidence="2" id="KW-0732">Signal</keyword>
<feature type="compositionally biased region" description="Low complexity" evidence="1">
    <location>
        <begin position="60"/>
        <end position="90"/>
    </location>
</feature>
<feature type="chain" id="PRO_5025334955" evidence="2">
    <location>
        <begin position="25"/>
        <end position="335"/>
    </location>
</feature>
<proteinExistence type="predicted"/>
<evidence type="ECO:0000256" key="2">
    <source>
        <dbReference type="SAM" id="SignalP"/>
    </source>
</evidence>
<sequence>MRYRHLTAFLFLLFLVLYIEPGVGRPIINAADLSPRNLPKEPVGKPSDKTPSSTGKADKSSSASHKSPGPLAKSSAKQSSSSSASCPLASSKSTNKHLVKRADVCGISARLQNLARDGCTANSESITFDQQGLVKSSPGKAENTQCDHVLELQIVKAALAGEICDALNNMIETARNLEVSVDGLTVVKKEILETIFVKLNADARNLFYLSTPVNQAKGRFVGKSISESEMAPATDQNTKNVGYYLVYADGGASSKGAISKLAEELDTVVDTILEETAKEAKDAINAKLEKGGTERTVMACSAQIAEIDSDLNKAKDKKAISKLWTQVKKAATKRS</sequence>
<accession>A0A6A4IEP0</accession>
<dbReference type="EMBL" id="ML769389">
    <property type="protein sequence ID" value="KAE9409081.1"/>
    <property type="molecule type" value="Genomic_DNA"/>
</dbReference>
<feature type="compositionally biased region" description="Basic and acidic residues" evidence="1">
    <location>
        <begin position="38"/>
        <end position="48"/>
    </location>
</feature>
<keyword evidence="4" id="KW-1185">Reference proteome</keyword>
<evidence type="ECO:0000313" key="4">
    <source>
        <dbReference type="Proteomes" id="UP000799118"/>
    </source>
</evidence>
<evidence type="ECO:0000256" key="1">
    <source>
        <dbReference type="SAM" id="MobiDB-lite"/>
    </source>
</evidence>
<feature type="signal peptide" evidence="2">
    <location>
        <begin position="1"/>
        <end position="24"/>
    </location>
</feature>
<feature type="region of interest" description="Disordered" evidence="1">
    <location>
        <begin position="30"/>
        <end position="90"/>
    </location>
</feature>
<name>A0A6A4IEP0_9AGAR</name>
<protein>
    <submittedName>
        <fullName evidence="3">Uncharacterized protein</fullName>
    </submittedName>
</protein>
<evidence type="ECO:0000313" key="3">
    <source>
        <dbReference type="EMBL" id="KAE9409081.1"/>
    </source>
</evidence>
<organism evidence="3 4">
    <name type="scientific">Gymnopus androsaceus JB14</name>
    <dbReference type="NCBI Taxonomy" id="1447944"/>
    <lineage>
        <taxon>Eukaryota</taxon>
        <taxon>Fungi</taxon>
        <taxon>Dikarya</taxon>
        <taxon>Basidiomycota</taxon>
        <taxon>Agaricomycotina</taxon>
        <taxon>Agaricomycetes</taxon>
        <taxon>Agaricomycetidae</taxon>
        <taxon>Agaricales</taxon>
        <taxon>Marasmiineae</taxon>
        <taxon>Omphalotaceae</taxon>
        <taxon>Gymnopus</taxon>
    </lineage>
</organism>
<dbReference type="Proteomes" id="UP000799118">
    <property type="component" value="Unassembled WGS sequence"/>
</dbReference>
<reference evidence="3" key="1">
    <citation type="journal article" date="2019" name="Environ. Microbiol.">
        <title>Fungal ecological strategies reflected in gene transcription - a case study of two litter decomposers.</title>
        <authorList>
            <person name="Barbi F."/>
            <person name="Kohler A."/>
            <person name="Barry K."/>
            <person name="Baskaran P."/>
            <person name="Daum C."/>
            <person name="Fauchery L."/>
            <person name="Ihrmark K."/>
            <person name="Kuo A."/>
            <person name="LaButti K."/>
            <person name="Lipzen A."/>
            <person name="Morin E."/>
            <person name="Grigoriev I.V."/>
            <person name="Henrissat B."/>
            <person name="Lindahl B."/>
            <person name="Martin F."/>
        </authorList>
    </citation>
    <scope>NUCLEOTIDE SEQUENCE</scope>
    <source>
        <strain evidence="3">JB14</strain>
    </source>
</reference>
<dbReference type="OrthoDB" id="3052881at2759"/>